<evidence type="ECO:0000313" key="2">
    <source>
        <dbReference type="EMBL" id="KOO38737.1"/>
    </source>
</evidence>
<comment type="similarity">
    <text evidence="1">Belongs to the UPF0435 family.</text>
</comment>
<comment type="caution">
    <text evidence="2">The sequence shown here is derived from an EMBL/GenBank/DDBJ whole genome shotgun (WGS) entry which is preliminary data.</text>
</comment>
<dbReference type="SMR" id="A0A0M0KJE9"/>
<dbReference type="RefSeq" id="WP_010898639.1">
    <property type="nucleotide sequence ID" value="NZ_CP040441.1"/>
</dbReference>
<dbReference type="EMBL" id="LILD01000001">
    <property type="protein sequence ID" value="KOO38737.1"/>
    <property type="molecule type" value="Genomic_DNA"/>
</dbReference>
<dbReference type="OMA" id="FSEEWYD"/>
<dbReference type="InterPro" id="IPR009507">
    <property type="entry name" value="UPF0435"/>
</dbReference>
<dbReference type="Pfam" id="PF06569">
    <property type="entry name" value="DUF1128"/>
    <property type="match status" value="1"/>
</dbReference>
<gene>
    <name evidence="2" type="ORF">AMD02_07560</name>
</gene>
<dbReference type="GeneID" id="87598007"/>
<name>A0A0M0KJE9_ALKHA</name>
<proteinExistence type="inferred from homology"/>
<dbReference type="PATRIC" id="fig|136160.3.peg.1837"/>
<dbReference type="HAMAP" id="MF_00829">
    <property type="entry name" value="UPF0435"/>
    <property type="match status" value="1"/>
</dbReference>
<reference evidence="2" key="1">
    <citation type="submission" date="2015-08" db="EMBL/GenBank/DDBJ databases">
        <title>Complete DNA Sequence of Pseudomonas syringae pv. actinidiae, the Causal Agent of Kiwifruit Canker Disease.</title>
        <authorList>
            <person name="Rikkerink E.H.A."/>
            <person name="Fineran P.C."/>
        </authorList>
    </citation>
    <scope>NUCLEOTIDE SEQUENCE</scope>
    <source>
        <strain evidence="2">DSM 13666</strain>
    </source>
</reference>
<protein>
    <recommendedName>
        <fullName evidence="1">UPF0435 protein AMD02_07560</fullName>
    </recommendedName>
</protein>
<evidence type="ECO:0000256" key="1">
    <source>
        <dbReference type="HAMAP-Rule" id="MF_00829"/>
    </source>
</evidence>
<sequence>MNLNEESRENVVFMIEEIKKKLQVVNGSVLNPDSVDMSRYEDLRDIYDMIKKKNNFSVSEMDAIAVELGRLRK</sequence>
<accession>A0A4Y7WX51</accession>
<organism evidence="2">
    <name type="scientific">Halalkalibacterium halodurans</name>
    <name type="common">Bacillus halodurans</name>
    <dbReference type="NCBI Taxonomy" id="86665"/>
    <lineage>
        <taxon>Bacteria</taxon>
        <taxon>Bacillati</taxon>
        <taxon>Bacillota</taxon>
        <taxon>Bacilli</taxon>
        <taxon>Bacillales</taxon>
        <taxon>Bacillaceae</taxon>
        <taxon>Halalkalibacterium (ex Joshi et al. 2022)</taxon>
    </lineage>
</organism>
<dbReference type="AlphaFoldDB" id="A0A0M0KJE9"/>
<accession>A0A0M0KJE9</accession>